<dbReference type="InterPro" id="IPR013096">
    <property type="entry name" value="Cupin_2"/>
</dbReference>
<sequence length="110" mass="12506">MEKVNIAHHFSMFQEAWGPKIVGELNGSAIKLEKLQGEFAWQQHDDKDELLIVVKGRLLMMYHERNIWVEAGELIVVPKGVAYKLYVPNGECHVLAIEPGVQQAKLQHCS</sequence>
<dbReference type="SUPFAM" id="SSF51182">
    <property type="entry name" value="RmlC-like cupins"/>
    <property type="match status" value="1"/>
</dbReference>
<proteinExistence type="predicted"/>
<dbReference type="Proteomes" id="UP001256827">
    <property type="component" value="Chromosome"/>
</dbReference>
<dbReference type="InterPro" id="IPR052044">
    <property type="entry name" value="PKS_Associated_Protein"/>
</dbReference>
<organism evidence="2 3">
    <name type="scientific">Brevibacillus brevis</name>
    <name type="common">Bacillus brevis</name>
    <dbReference type="NCBI Taxonomy" id="1393"/>
    <lineage>
        <taxon>Bacteria</taxon>
        <taxon>Bacillati</taxon>
        <taxon>Bacillota</taxon>
        <taxon>Bacilli</taxon>
        <taxon>Bacillales</taxon>
        <taxon>Paenibacillaceae</taxon>
        <taxon>Brevibacillus</taxon>
    </lineage>
</organism>
<feature type="domain" description="Cupin type-2" evidence="1">
    <location>
        <begin position="37"/>
        <end position="95"/>
    </location>
</feature>
<evidence type="ECO:0000313" key="3">
    <source>
        <dbReference type="Proteomes" id="UP001256827"/>
    </source>
</evidence>
<dbReference type="InterPro" id="IPR014710">
    <property type="entry name" value="RmlC-like_jellyroll"/>
</dbReference>
<dbReference type="CDD" id="cd02226">
    <property type="entry name" value="cupin_YdbB-like"/>
    <property type="match status" value="1"/>
</dbReference>
<gene>
    <name evidence="2" type="ORF">RGB73_24640</name>
</gene>
<protein>
    <submittedName>
        <fullName evidence="2">Cupin domain-containing protein</fullName>
    </submittedName>
</protein>
<dbReference type="RefSeq" id="WP_310765462.1">
    <property type="nucleotide sequence ID" value="NZ_CP134050.1"/>
</dbReference>
<evidence type="ECO:0000313" key="2">
    <source>
        <dbReference type="EMBL" id="WNC13837.1"/>
    </source>
</evidence>
<dbReference type="Pfam" id="PF07883">
    <property type="entry name" value="Cupin_2"/>
    <property type="match status" value="1"/>
</dbReference>
<dbReference type="Gene3D" id="2.60.120.10">
    <property type="entry name" value="Jelly Rolls"/>
    <property type="match status" value="1"/>
</dbReference>
<reference evidence="2 3" key="1">
    <citation type="submission" date="2023-09" db="EMBL/GenBank/DDBJ databases">
        <title>Complete Genome and Methylome dissection of Bacillus brevis NEB573 original source of BbsI restriction endonuclease.</title>
        <authorList>
            <person name="Fomenkov A."/>
            <person name="Roberts R.D."/>
        </authorList>
    </citation>
    <scope>NUCLEOTIDE SEQUENCE [LARGE SCALE GENOMIC DNA]</scope>
    <source>
        <strain evidence="2 3">NEB573</strain>
    </source>
</reference>
<evidence type="ECO:0000259" key="1">
    <source>
        <dbReference type="Pfam" id="PF07883"/>
    </source>
</evidence>
<dbReference type="PANTHER" id="PTHR36114:SF1">
    <property type="entry name" value="16.7 KDA PROTEIN IN WHIE LOCUS"/>
    <property type="match status" value="1"/>
</dbReference>
<dbReference type="PANTHER" id="PTHR36114">
    <property type="entry name" value="16.7 KDA PROTEIN IN WHIE LOCUS"/>
    <property type="match status" value="1"/>
</dbReference>
<name>A0ABY9T160_BREBE</name>
<accession>A0ABY9T160</accession>
<dbReference type="EMBL" id="CP134050">
    <property type="protein sequence ID" value="WNC13837.1"/>
    <property type="molecule type" value="Genomic_DNA"/>
</dbReference>
<keyword evidence="3" id="KW-1185">Reference proteome</keyword>
<dbReference type="InterPro" id="IPR011051">
    <property type="entry name" value="RmlC_Cupin_sf"/>
</dbReference>